<dbReference type="AlphaFoldDB" id="A0A9X3TXU2"/>
<accession>A0A9X3TXU2</accession>
<evidence type="ECO:0000256" key="4">
    <source>
        <dbReference type="ARBA" id="ARBA00051334"/>
    </source>
</evidence>
<reference evidence="6" key="1">
    <citation type="submission" date="2022-08" db="EMBL/GenBank/DDBJ databases">
        <authorList>
            <person name="Vandamme P."/>
            <person name="Hettiarachchi A."/>
            <person name="Peeters C."/>
            <person name="Cnockaert M."/>
            <person name="Carlier A."/>
        </authorList>
    </citation>
    <scope>NUCLEOTIDE SEQUENCE</scope>
    <source>
        <strain evidence="6">LMG 31809</strain>
    </source>
</reference>
<dbReference type="Gene3D" id="3.40.630.30">
    <property type="match status" value="1"/>
</dbReference>
<reference evidence="6" key="2">
    <citation type="journal article" date="2023" name="Syst. Appl. Microbiol.">
        <title>Govania unica gen. nov., sp. nov., a rare biosphere bacterium that represents a novel family in the class Alphaproteobacteria.</title>
        <authorList>
            <person name="Vandamme P."/>
            <person name="Peeters C."/>
            <person name="Hettiarachchi A."/>
            <person name="Cnockaert M."/>
            <person name="Carlier A."/>
        </authorList>
    </citation>
    <scope>NUCLEOTIDE SEQUENCE</scope>
    <source>
        <strain evidence="6">LMG 31809</strain>
    </source>
</reference>
<evidence type="ECO:0000313" key="6">
    <source>
        <dbReference type="EMBL" id="MDA5193738.1"/>
    </source>
</evidence>
<keyword evidence="2" id="KW-0012">Acyltransferase</keyword>
<proteinExistence type="predicted"/>
<dbReference type="PANTHER" id="PTHR43072:SF23">
    <property type="entry name" value="UPF0039 PROTEIN C11D3.02C"/>
    <property type="match status" value="1"/>
</dbReference>
<evidence type="ECO:0000256" key="1">
    <source>
        <dbReference type="ARBA" id="ARBA00022679"/>
    </source>
</evidence>
<organism evidence="6 7">
    <name type="scientific">Govanella unica</name>
    <dbReference type="NCBI Taxonomy" id="2975056"/>
    <lineage>
        <taxon>Bacteria</taxon>
        <taxon>Pseudomonadati</taxon>
        <taxon>Pseudomonadota</taxon>
        <taxon>Alphaproteobacteria</taxon>
        <taxon>Emcibacterales</taxon>
        <taxon>Govanellaceae</taxon>
        <taxon>Govanella</taxon>
    </lineage>
</organism>
<dbReference type="Pfam" id="PF00583">
    <property type="entry name" value="Acetyltransf_1"/>
    <property type="match status" value="1"/>
</dbReference>
<dbReference type="RefSeq" id="WP_274943433.1">
    <property type="nucleotide sequence ID" value="NZ_JANWOI010000002.1"/>
</dbReference>
<dbReference type="FunFam" id="3.40.630.30:FF:000026">
    <property type="entry name" value="Phosphinothricin acetyltransferase"/>
    <property type="match status" value="1"/>
</dbReference>
<name>A0A9X3TXU2_9PROT</name>
<comment type="catalytic activity">
    <reaction evidence="4">
        <text>L-methionine sulfone + acetyl-CoA = N-acetyl-L-methionine sulfone + CoA + H(+)</text>
        <dbReference type="Rhea" id="RHEA:47656"/>
        <dbReference type="ChEBI" id="CHEBI:15378"/>
        <dbReference type="ChEBI" id="CHEBI:57287"/>
        <dbReference type="ChEBI" id="CHEBI:57288"/>
        <dbReference type="ChEBI" id="CHEBI:87824"/>
        <dbReference type="ChEBI" id="CHEBI:87825"/>
    </reaction>
</comment>
<dbReference type="EMBL" id="JANWOI010000002">
    <property type="protein sequence ID" value="MDA5193738.1"/>
    <property type="molecule type" value="Genomic_DNA"/>
</dbReference>
<dbReference type="GO" id="GO:0016747">
    <property type="term" value="F:acyltransferase activity, transferring groups other than amino-acyl groups"/>
    <property type="evidence" value="ECO:0007669"/>
    <property type="project" value="InterPro"/>
</dbReference>
<dbReference type="SUPFAM" id="SSF55729">
    <property type="entry name" value="Acyl-CoA N-acyltransferases (Nat)"/>
    <property type="match status" value="1"/>
</dbReference>
<feature type="domain" description="N-acetyltransferase" evidence="5">
    <location>
        <begin position="7"/>
        <end position="169"/>
    </location>
</feature>
<dbReference type="PROSITE" id="PS51186">
    <property type="entry name" value="GNAT"/>
    <property type="match status" value="1"/>
</dbReference>
<keyword evidence="1" id="KW-0808">Transferase</keyword>
<comment type="caution">
    <text evidence="6">The sequence shown here is derived from an EMBL/GenBank/DDBJ whole genome shotgun (WGS) entry which is preliminary data.</text>
</comment>
<sequence length="176" mass="19326">MTVSDDLQVRAAAVRDLPDILAIYNYVIATSTAVYTCEPVDLANRRAWFEERGRSGYPVLVAEAGGEILGFASFGDFRAWWGYRFTVEHMVHVQDGCRGRGVGRALVEGLFAPALALGKHAMIGGIDADNAASIHFHERLGFSKVGHLPEVGHKFGRWLDLVFMQRILDTPGAPRA</sequence>
<evidence type="ECO:0000256" key="2">
    <source>
        <dbReference type="ARBA" id="ARBA00023315"/>
    </source>
</evidence>
<dbReference type="PANTHER" id="PTHR43072">
    <property type="entry name" value="N-ACETYLTRANSFERASE"/>
    <property type="match status" value="1"/>
</dbReference>
<dbReference type="InterPro" id="IPR000182">
    <property type="entry name" value="GNAT_dom"/>
</dbReference>
<keyword evidence="7" id="KW-1185">Reference proteome</keyword>
<protein>
    <submittedName>
        <fullName evidence="6">GNAT family N-acetyltransferase</fullName>
    </submittedName>
</protein>
<dbReference type="CDD" id="cd04301">
    <property type="entry name" value="NAT_SF"/>
    <property type="match status" value="1"/>
</dbReference>
<evidence type="ECO:0000313" key="7">
    <source>
        <dbReference type="Proteomes" id="UP001141619"/>
    </source>
</evidence>
<dbReference type="Proteomes" id="UP001141619">
    <property type="component" value="Unassembled WGS sequence"/>
</dbReference>
<comment type="catalytic activity">
    <reaction evidence="3">
        <text>L-methionine sulfoximine + acetyl-CoA = N-acetyl-L-methionine sulfoximine + CoA + H(+)</text>
        <dbReference type="Rhea" id="RHEA:47660"/>
        <dbReference type="ChEBI" id="CHEBI:15378"/>
        <dbReference type="ChEBI" id="CHEBI:57287"/>
        <dbReference type="ChEBI" id="CHEBI:57288"/>
        <dbReference type="ChEBI" id="CHEBI:87826"/>
        <dbReference type="ChEBI" id="CHEBI:87827"/>
    </reaction>
</comment>
<gene>
    <name evidence="6" type="ORF">NYP16_07205</name>
</gene>
<evidence type="ECO:0000259" key="5">
    <source>
        <dbReference type="PROSITE" id="PS51186"/>
    </source>
</evidence>
<dbReference type="InterPro" id="IPR016181">
    <property type="entry name" value="Acyl_CoA_acyltransferase"/>
</dbReference>
<evidence type="ECO:0000256" key="3">
    <source>
        <dbReference type="ARBA" id="ARBA00050603"/>
    </source>
</evidence>